<keyword evidence="2" id="KW-1185">Reference proteome</keyword>
<evidence type="ECO:0000313" key="2">
    <source>
        <dbReference type="Proteomes" id="UP000253508"/>
    </source>
</evidence>
<evidence type="ECO:0000313" key="1">
    <source>
        <dbReference type="EMBL" id="RCK57212.1"/>
    </source>
</evidence>
<dbReference type="Proteomes" id="UP000253508">
    <property type="component" value="Unassembled WGS sequence"/>
</dbReference>
<name>A0A367XWL9_9MICO</name>
<dbReference type="OrthoDB" id="3266345at2"/>
<dbReference type="AlphaFoldDB" id="A0A367XWL9"/>
<accession>A0A367XWL9</accession>
<reference evidence="1 2" key="1">
    <citation type="submission" date="2018-07" db="EMBL/GenBank/DDBJ databases">
        <title>Microbacterium endoborsara sp. nov., a novel actinobacterium isolated from Borszczowia aralocaspica.</title>
        <authorList>
            <person name="An D."/>
        </authorList>
    </citation>
    <scope>NUCLEOTIDE SEQUENCE [LARGE SCALE GENOMIC DNA]</scope>
    <source>
        <strain evidence="1 2">C1.15228</strain>
    </source>
</reference>
<dbReference type="InterPro" id="IPR045596">
    <property type="entry name" value="DUF6459"/>
</dbReference>
<comment type="caution">
    <text evidence="1">The sequence shown here is derived from an EMBL/GenBank/DDBJ whole genome shotgun (WGS) entry which is preliminary data.</text>
</comment>
<dbReference type="RefSeq" id="WP_114118650.1">
    <property type="nucleotide sequence ID" value="NZ_BMHU01000005.1"/>
</dbReference>
<dbReference type="EMBL" id="QORO01000005">
    <property type="protein sequence ID" value="RCK57212.1"/>
    <property type="molecule type" value="Genomic_DNA"/>
</dbReference>
<gene>
    <name evidence="1" type="ORF">DTO57_12980</name>
</gene>
<dbReference type="Pfam" id="PF20060">
    <property type="entry name" value="DUF6459"/>
    <property type="match status" value="1"/>
</dbReference>
<protein>
    <submittedName>
        <fullName evidence="1">3-hydroxyacyl-CoA dehydrogenase</fullName>
    </submittedName>
</protein>
<proteinExistence type="predicted"/>
<sequence length="137" mass="15136">MAAMHNFSTRQIQAMFEPQQTATTRLPDPQPLVGTLAGAVLEVIAGVRDVDQLARWFTEEPYLNLVMRANLAARARSARGEAARQPAYVLRRVMCFSPADGVVEATAIVVGPVRTRAIPMRLEGYDNRWRATSIAIL</sequence>
<organism evidence="1 2">
    <name type="scientific">Microbacterium sorbitolivorans</name>
    <dbReference type="NCBI Taxonomy" id="1867410"/>
    <lineage>
        <taxon>Bacteria</taxon>
        <taxon>Bacillati</taxon>
        <taxon>Actinomycetota</taxon>
        <taxon>Actinomycetes</taxon>
        <taxon>Micrococcales</taxon>
        <taxon>Microbacteriaceae</taxon>
        <taxon>Microbacterium</taxon>
    </lineage>
</organism>